<dbReference type="InterPro" id="IPR006311">
    <property type="entry name" value="TAT_signal"/>
</dbReference>
<sequence length="455" mass="50688">MSEQQPGIDRRDLLKVTGTVAAGLATGVSLPKAFAAEDSTIQVALVGCGGRGSGAMMNCFNSEVAPTKLVAMADVFQHRLDNSYNAITKARPDHVDVPDEKKFIGFDAYRQAMDCLRPGDVVILATPPAFRWVHFTYAIERGLNVFMEKPVTVDGPTSRRMLELNEKAQAKNLKVGVGLMTRHATSRKELHERVQNGEIGDLMMIRGYRQFGPGPHCFSKPKPEGEHETLWQIKRFHSFLWIGGGSFSDYSIHHVDEACWMKNAWPVKAEAAGGRHYRNGCVDQNFDAYSIEYTFDDGTKFFYDQRNMPGAKNEFATYLHGTTGCAVSTARGHTLQQTRTYSGQNFDKKNLIWSFPKGRVRGAYDLEWDDLLSAIVNNESYNEVEHGVYASLVTSMGRMAAHTAQEITFDQLLNGDHEFAPGLDKITMESPAPLVADAEGMYPIPEPGIKTKREF</sequence>
<dbReference type="EC" id="1.1.1.18" evidence="3"/>
<reference evidence="3 4" key="1">
    <citation type="submission" date="2019-02" db="EMBL/GenBank/DDBJ databases">
        <title>Deep-cultivation of Planctomycetes and their phenomic and genomic characterization uncovers novel biology.</title>
        <authorList>
            <person name="Wiegand S."/>
            <person name="Jogler M."/>
            <person name="Boedeker C."/>
            <person name="Pinto D."/>
            <person name="Vollmers J."/>
            <person name="Rivas-Marin E."/>
            <person name="Kohn T."/>
            <person name="Peeters S.H."/>
            <person name="Heuer A."/>
            <person name="Rast P."/>
            <person name="Oberbeckmann S."/>
            <person name="Bunk B."/>
            <person name="Jeske O."/>
            <person name="Meyerdierks A."/>
            <person name="Storesund J.E."/>
            <person name="Kallscheuer N."/>
            <person name="Luecker S."/>
            <person name="Lage O.M."/>
            <person name="Pohl T."/>
            <person name="Merkel B.J."/>
            <person name="Hornburger P."/>
            <person name="Mueller R.-W."/>
            <person name="Bruemmer F."/>
            <person name="Labrenz M."/>
            <person name="Spormann A.M."/>
            <person name="Op den Camp H."/>
            <person name="Overmann J."/>
            <person name="Amann R."/>
            <person name="Jetten M.S.M."/>
            <person name="Mascher T."/>
            <person name="Medema M.H."/>
            <person name="Devos D.P."/>
            <person name="Kaster A.-K."/>
            <person name="Ovreas L."/>
            <person name="Rohde M."/>
            <person name="Galperin M.Y."/>
            <person name="Jogler C."/>
        </authorList>
    </citation>
    <scope>NUCLEOTIDE SEQUENCE [LARGE SCALE GENOMIC DNA]</scope>
    <source>
        <strain evidence="3 4">V22</strain>
    </source>
</reference>
<evidence type="ECO:0000259" key="1">
    <source>
        <dbReference type="Pfam" id="PF01408"/>
    </source>
</evidence>
<dbReference type="Gene3D" id="3.40.50.720">
    <property type="entry name" value="NAD(P)-binding Rossmann-like Domain"/>
    <property type="match status" value="1"/>
</dbReference>
<dbReference type="PANTHER" id="PTHR43818">
    <property type="entry name" value="BCDNA.GH03377"/>
    <property type="match status" value="1"/>
</dbReference>
<dbReference type="InterPro" id="IPR000683">
    <property type="entry name" value="Gfo/Idh/MocA-like_OxRdtase_N"/>
</dbReference>
<dbReference type="AlphaFoldDB" id="A0A517T5T3"/>
<feature type="domain" description="GFO/IDH/MocA-like oxidoreductase" evidence="2">
    <location>
        <begin position="189"/>
        <end position="325"/>
    </location>
</feature>
<dbReference type="SUPFAM" id="SSF55347">
    <property type="entry name" value="Glyceraldehyde-3-phosphate dehydrogenase-like, C-terminal domain"/>
    <property type="match status" value="1"/>
</dbReference>
<dbReference type="Gene3D" id="3.30.360.10">
    <property type="entry name" value="Dihydrodipicolinate Reductase, domain 2"/>
    <property type="match status" value="1"/>
</dbReference>
<gene>
    <name evidence="3" type="primary">iolG_3</name>
    <name evidence="3" type="ORF">V22_09670</name>
</gene>
<dbReference type="PANTHER" id="PTHR43818:SF5">
    <property type="entry name" value="OXIDOREDUCTASE FAMILY PROTEIN"/>
    <property type="match status" value="1"/>
</dbReference>
<name>A0A517T5T3_9PLAN</name>
<evidence type="ECO:0000313" key="4">
    <source>
        <dbReference type="Proteomes" id="UP000319976"/>
    </source>
</evidence>
<dbReference type="GO" id="GO:0050112">
    <property type="term" value="F:inositol 2-dehydrogenase (NAD+) activity"/>
    <property type="evidence" value="ECO:0007669"/>
    <property type="project" value="UniProtKB-EC"/>
</dbReference>
<dbReference type="Proteomes" id="UP000319976">
    <property type="component" value="Chromosome"/>
</dbReference>
<dbReference type="Pfam" id="PF01408">
    <property type="entry name" value="GFO_IDH_MocA"/>
    <property type="match status" value="1"/>
</dbReference>
<accession>A0A517T5T3</accession>
<dbReference type="Pfam" id="PF22725">
    <property type="entry name" value="GFO_IDH_MocA_C3"/>
    <property type="match status" value="1"/>
</dbReference>
<dbReference type="PROSITE" id="PS51318">
    <property type="entry name" value="TAT"/>
    <property type="match status" value="1"/>
</dbReference>
<dbReference type="SUPFAM" id="SSF51735">
    <property type="entry name" value="NAD(P)-binding Rossmann-fold domains"/>
    <property type="match status" value="1"/>
</dbReference>
<dbReference type="KEGG" id="chya:V22_09670"/>
<evidence type="ECO:0000313" key="3">
    <source>
        <dbReference type="EMBL" id="QDT63742.1"/>
    </source>
</evidence>
<dbReference type="GO" id="GO:0000166">
    <property type="term" value="F:nucleotide binding"/>
    <property type="evidence" value="ECO:0007669"/>
    <property type="project" value="InterPro"/>
</dbReference>
<dbReference type="InterPro" id="IPR055170">
    <property type="entry name" value="GFO_IDH_MocA-like_dom"/>
</dbReference>
<dbReference type="InterPro" id="IPR050463">
    <property type="entry name" value="Gfo/Idh/MocA_oxidrdct_glycsds"/>
</dbReference>
<protein>
    <submittedName>
        <fullName evidence="3">Inositol 2-dehydrogenase/D-chiro-inositol 3-dehydrogenase</fullName>
        <ecNumber evidence="3">1.1.1.18</ecNumber>
    </submittedName>
</protein>
<evidence type="ECO:0000259" key="2">
    <source>
        <dbReference type="Pfam" id="PF22725"/>
    </source>
</evidence>
<keyword evidence="3" id="KW-0560">Oxidoreductase</keyword>
<dbReference type="InterPro" id="IPR036291">
    <property type="entry name" value="NAD(P)-bd_dom_sf"/>
</dbReference>
<dbReference type="OrthoDB" id="253515at2"/>
<keyword evidence="4" id="KW-1185">Reference proteome</keyword>
<proteinExistence type="predicted"/>
<feature type="domain" description="Gfo/Idh/MocA-like oxidoreductase N-terminal" evidence="1">
    <location>
        <begin position="41"/>
        <end position="176"/>
    </location>
</feature>
<dbReference type="EMBL" id="CP036316">
    <property type="protein sequence ID" value="QDT63742.1"/>
    <property type="molecule type" value="Genomic_DNA"/>
</dbReference>
<organism evidence="3 4">
    <name type="scientific">Calycomorphotria hydatis</name>
    <dbReference type="NCBI Taxonomy" id="2528027"/>
    <lineage>
        <taxon>Bacteria</taxon>
        <taxon>Pseudomonadati</taxon>
        <taxon>Planctomycetota</taxon>
        <taxon>Planctomycetia</taxon>
        <taxon>Planctomycetales</taxon>
        <taxon>Planctomycetaceae</taxon>
        <taxon>Calycomorphotria</taxon>
    </lineage>
</organism>
<dbReference type="RefSeq" id="WP_145260282.1">
    <property type="nucleotide sequence ID" value="NZ_CP036316.1"/>
</dbReference>